<keyword evidence="1" id="KW-1133">Transmembrane helix</keyword>
<protein>
    <recommendedName>
        <fullName evidence="4">Bacterial Pleckstrin homology domain-containing protein</fullName>
    </recommendedName>
</protein>
<dbReference type="AlphaFoldDB" id="A0A399STT9"/>
<evidence type="ECO:0000313" key="3">
    <source>
        <dbReference type="Proteomes" id="UP000265926"/>
    </source>
</evidence>
<dbReference type="RefSeq" id="WP_119439914.1">
    <property type="nucleotide sequence ID" value="NZ_QWGR01000018.1"/>
</dbReference>
<feature type="transmembrane region" description="Helical" evidence="1">
    <location>
        <begin position="16"/>
        <end position="41"/>
    </location>
</feature>
<evidence type="ECO:0000313" key="2">
    <source>
        <dbReference type="EMBL" id="RIJ45952.1"/>
    </source>
</evidence>
<gene>
    <name evidence="2" type="ORF">D1614_20750</name>
</gene>
<keyword evidence="1" id="KW-0472">Membrane</keyword>
<feature type="transmembrane region" description="Helical" evidence="1">
    <location>
        <begin position="53"/>
        <end position="75"/>
    </location>
</feature>
<dbReference type="Proteomes" id="UP000265926">
    <property type="component" value="Unassembled WGS sequence"/>
</dbReference>
<keyword evidence="1" id="KW-0812">Transmembrane</keyword>
<sequence length="174" mass="19994">MDKVLFREEQKFSQRWLWMLLIPVTLISTLPFIYCIFLQVVVGKHCGNHSGSISDLVVVLSLVMVLMSGIIWLVAKMKLIVEISEECIRYRYPPIIRKWKLVGKSEIESFKVRKYNPITEYGGWGIKGSRRNKALNATGNIGLQLYLTDGRKILFGTQKKQAIESAIKKMMQAQ</sequence>
<dbReference type="EMBL" id="QWGR01000018">
    <property type="protein sequence ID" value="RIJ45952.1"/>
    <property type="molecule type" value="Genomic_DNA"/>
</dbReference>
<keyword evidence="3" id="KW-1185">Reference proteome</keyword>
<name>A0A399STT9_9BACT</name>
<evidence type="ECO:0008006" key="4">
    <source>
        <dbReference type="Google" id="ProtNLM"/>
    </source>
</evidence>
<comment type="caution">
    <text evidence="2">The sequence shown here is derived from an EMBL/GenBank/DDBJ whole genome shotgun (WGS) entry which is preliminary data.</text>
</comment>
<dbReference type="OrthoDB" id="582675at2"/>
<accession>A0A399STT9</accession>
<evidence type="ECO:0000256" key="1">
    <source>
        <dbReference type="SAM" id="Phobius"/>
    </source>
</evidence>
<organism evidence="2 3">
    <name type="scientific">Maribellus luteus</name>
    <dbReference type="NCBI Taxonomy" id="2305463"/>
    <lineage>
        <taxon>Bacteria</taxon>
        <taxon>Pseudomonadati</taxon>
        <taxon>Bacteroidota</taxon>
        <taxon>Bacteroidia</taxon>
        <taxon>Marinilabiliales</taxon>
        <taxon>Prolixibacteraceae</taxon>
        <taxon>Maribellus</taxon>
    </lineage>
</organism>
<reference evidence="2 3" key="1">
    <citation type="submission" date="2018-08" db="EMBL/GenBank/DDBJ databases">
        <title>Pallidiluteibacterium maritimus gen. nov., sp. nov., isolated from coastal sediment.</title>
        <authorList>
            <person name="Zhou L.Y."/>
        </authorList>
    </citation>
    <scope>NUCLEOTIDE SEQUENCE [LARGE SCALE GENOMIC DNA]</scope>
    <source>
        <strain evidence="2 3">XSD2</strain>
    </source>
</reference>
<proteinExistence type="predicted"/>